<dbReference type="InterPro" id="IPR050706">
    <property type="entry name" value="Cyclic-di-GMP_PDE-like"/>
</dbReference>
<dbReference type="InterPro" id="IPR029016">
    <property type="entry name" value="GAF-like_dom_sf"/>
</dbReference>
<dbReference type="EMBL" id="CP011310">
    <property type="protein sequence ID" value="AKQ43160.2"/>
    <property type="molecule type" value="Genomic_DNA"/>
</dbReference>
<name>A0A0H4VFM6_9SPHN</name>
<dbReference type="KEGG" id="ery:CP97_04325"/>
<dbReference type="GO" id="GO:0071111">
    <property type="term" value="F:cyclic-guanylate-specific phosphodiesterase activity"/>
    <property type="evidence" value="ECO:0007669"/>
    <property type="project" value="InterPro"/>
</dbReference>
<dbReference type="PROSITE" id="PS50883">
    <property type="entry name" value="EAL"/>
    <property type="match status" value="1"/>
</dbReference>
<dbReference type="PANTHER" id="PTHR33121:SF76">
    <property type="entry name" value="SIGNALING PROTEIN"/>
    <property type="match status" value="1"/>
</dbReference>
<dbReference type="InterPro" id="IPR035919">
    <property type="entry name" value="EAL_sf"/>
</dbReference>
<dbReference type="SMART" id="SM00052">
    <property type="entry name" value="EAL"/>
    <property type="match status" value="1"/>
</dbReference>
<evidence type="ECO:0000313" key="3">
    <source>
        <dbReference type="Proteomes" id="UP000059113"/>
    </source>
</evidence>
<keyword evidence="3" id="KW-1185">Reference proteome</keyword>
<dbReference type="STRING" id="1648404.CP97_04325"/>
<reference evidence="3" key="2">
    <citation type="submission" date="2015-04" db="EMBL/GenBank/DDBJ databases">
        <title>The complete genome sequence of Erythrobacter sp. s21-N3.</title>
        <authorList>
            <person name="Zhuang L."/>
            <person name="Liu Y."/>
            <person name="Shao Z."/>
        </authorList>
    </citation>
    <scope>NUCLEOTIDE SEQUENCE [LARGE SCALE GENOMIC DNA]</scope>
    <source>
        <strain evidence="3">s21-N3</strain>
    </source>
</reference>
<dbReference type="RefSeq" id="WP_048884941.1">
    <property type="nucleotide sequence ID" value="NZ_CP011310.1"/>
</dbReference>
<dbReference type="SUPFAM" id="SSF55781">
    <property type="entry name" value="GAF domain-like"/>
    <property type="match status" value="1"/>
</dbReference>
<sequence>MSQVAYILPQCPSPASRLTDEFINDPGIKSILASVREHIGVEIAFVSRYIEDAKRELTHVSSDHDLHMGPGFQEPRENSYCWHILQGSLPELIPDPADFPLAKDLSITKSLPVGCHISTPLRLADGTVWGSFCAMGHHPDHTLNMRDLAILKSFASLVTERIESALEKDVSRPEARALVESMLDGHGVSTFQQPIISLETGKPVGVECLSRFPDLTKRGPDAWFEDAELVGLGKELELTAVSCALDTVAHLPEGVYATINVSPATVASGALRKLLQDTPTASLVIEITEHCQANDLSKLAREIAAIKPYARIALKKDVGIGYAGLRHIVDLQPDILKMDMVLTRGIEGDPACKAMTAALVHLAHELNCELIAEGIETEGEEKIMRELGVDCGQGYYYARPLPIVAAQRFLLDRGAQPR</sequence>
<dbReference type="Gene3D" id="3.30.450.40">
    <property type="match status" value="1"/>
</dbReference>
<proteinExistence type="predicted"/>
<dbReference type="Pfam" id="PF13185">
    <property type="entry name" value="GAF_2"/>
    <property type="match status" value="1"/>
</dbReference>
<organism evidence="2 3">
    <name type="scientific">Aurantiacibacter atlanticus</name>
    <dbReference type="NCBI Taxonomy" id="1648404"/>
    <lineage>
        <taxon>Bacteria</taxon>
        <taxon>Pseudomonadati</taxon>
        <taxon>Pseudomonadota</taxon>
        <taxon>Alphaproteobacteria</taxon>
        <taxon>Sphingomonadales</taxon>
        <taxon>Erythrobacteraceae</taxon>
        <taxon>Aurantiacibacter</taxon>
    </lineage>
</organism>
<dbReference type="CDD" id="cd01948">
    <property type="entry name" value="EAL"/>
    <property type="match status" value="1"/>
</dbReference>
<dbReference type="Gene3D" id="3.20.20.450">
    <property type="entry name" value="EAL domain"/>
    <property type="match status" value="1"/>
</dbReference>
<evidence type="ECO:0000259" key="1">
    <source>
        <dbReference type="PROSITE" id="PS50883"/>
    </source>
</evidence>
<gene>
    <name evidence="2" type="ORF">CP97_04325</name>
</gene>
<dbReference type="InterPro" id="IPR003018">
    <property type="entry name" value="GAF"/>
</dbReference>
<reference evidence="2 3" key="1">
    <citation type="journal article" date="2015" name="Int. J. Syst. Evol. Microbiol.">
        <title>Erythrobacter atlanticus sp. nov., a bacterium from ocean sediment able to degrade polycyclic aromatic hydrocarbons.</title>
        <authorList>
            <person name="Zhuang L."/>
            <person name="Liu Y."/>
            <person name="Wang L."/>
            <person name="Wang W."/>
            <person name="Shao Z."/>
        </authorList>
    </citation>
    <scope>NUCLEOTIDE SEQUENCE [LARGE SCALE GENOMIC DNA]</scope>
    <source>
        <strain evidence="3">s21-N3</strain>
    </source>
</reference>
<dbReference type="OrthoDB" id="1673646at2"/>
<evidence type="ECO:0000313" key="2">
    <source>
        <dbReference type="EMBL" id="AKQ43160.2"/>
    </source>
</evidence>
<feature type="domain" description="EAL" evidence="1">
    <location>
        <begin position="171"/>
        <end position="414"/>
    </location>
</feature>
<dbReference type="SUPFAM" id="SSF141868">
    <property type="entry name" value="EAL domain-like"/>
    <property type="match status" value="1"/>
</dbReference>
<accession>A0A0H4VFM6</accession>
<protein>
    <submittedName>
        <fullName evidence="2">Diguanylate phosphodiesterase (EAL domain) with GAF sensor</fullName>
    </submittedName>
</protein>
<dbReference type="PANTHER" id="PTHR33121">
    <property type="entry name" value="CYCLIC DI-GMP PHOSPHODIESTERASE PDEF"/>
    <property type="match status" value="1"/>
</dbReference>
<dbReference type="InterPro" id="IPR001633">
    <property type="entry name" value="EAL_dom"/>
</dbReference>
<dbReference type="Pfam" id="PF00563">
    <property type="entry name" value="EAL"/>
    <property type="match status" value="1"/>
</dbReference>
<dbReference type="Proteomes" id="UP000059113">
    <property type="component" value="Chromosome"/>
</dbReference>
<dbReference type="AlphaFoldDB" id="A0A0H4VFM6"/>